<dbReference type="RefSeq" id="WP_212536122.1">
    <property type="nucleotide sequence ID" value="NZ_JAGTUU010000003.1"/>
</dbReference>
<evidence type="ECO:0000313" key="2">
    <source>
        <dbReference type="Proteomes" id="UP000681356"/>
    </source>
</evidence>
<name>A0A8J8B9G2_9RHOB</name>
<evidence type="ECO:0000313" key="1">
    <source>
        <dbReference type="EMBL" id="MBS0124158.1"/>
    </source>
</evidence>
<accession>A0A8J8B9G2</accession>
<dbReference type="AlphaFoldDB" id="A0A8J8B9G2"/>
<sequence>MILQSSLPYDPFDPRPLPGIAPLDPAEWLHVDDAYAAQMAERARLLAEHAEAVLWQDPSADAAVRELLDMVLEALPEGFARDGDRVTCPDGRRVTVDRDAALRSLNALVQEDFCILMKDEGEAEHVLRAAILCFPASWMLSEKAGRPLLAIHAPVHEYPGDLARRVQRLFDGVRPGRPLWRFNALWYADPTLHQPRSVHAPRPAQERAQGGFLRSERQCILRLPQSGAVVFSIHTYMLARASVSAGRP</sequence>
<dbReference type="InterPro" id="IPR021848">
    <property type="entry name" value="HODM_asu-like"/>
</dbReference>
<comment type="caution">
    <text evidence="1">The sequence shown here is derived from an EMBL/GenBank/DDBJ whole genome shotgun (WGS) entry which is preliminary data.</text>
</comment>
<protein>
    <submittedName>
        <fullName evidence="1">DUF3445 domain-containing protein</fullName>
    </submittedName>
</protein>
<dbReference type="EMBL" id="JAGTUU010000003">
    <property type="protein sequence ID" value="MBS0124158.1"/>
    <property type="molecule type" value="Genomic_DNA"/>
</dbReference>
<gene>
    <name evidence="1" type="ORF">KB874_08415</name>
</gene>
<organism evidence="1 2">
    <name type="scientific">Thetidibacter halocola</name>
    <dbReference type="NCBI Taxonomy" id="2827239"/>
    <lineage>
        <taxon>Bacteria</taxon>
        <taxon>Pseudomonadati</taxon>
        <taxon>Pseudomonadota</taxon>
        <taxon>Alphaproteobacteria</taxon>
        <taxon>Rhodobacterales</taxon>
        <taxon>Roseobacteraceae</taxon>
        <taxon>Thetidibacter</taxon>
    </lineage>
</organism>
<dbReference type="Proteomes" id="UP000681356">
    <property type="component" value="Unassembled WGS sequence"/>
</dbReference>
<keyword evidence="2" id="KW-1185">Reference proteome</keyword>
<reference evidence="1" key="1">
    <citation type="submission" date="2021-04" db="EMBL/GenBank/DDBJ databases">
        <authorList>
            <person name="Yoon J."/>
        </authorList>
    </citation>
    <scope>NUCLEOTIDE SEQUENCE</scope>
    <source>
        <strain evidence="1">KMU-90</strain>
    </source>
</reference>
<dbReference type="Pfam" id="PF11927">
    <property type="entry name" value="HODM_asu-like"/>
    <property type="match status" value="1"/>
</dbReference>
<proteinExistence type="predicted"/>